<dbReference type="EMBL" id="CADILG010000001">
    <property type="protein sequence ID" value="CAB3822602.1"/>
    <property type="molecule type" value="Genomic_DNA"/>
</dbReference>
<keyword evidence="2" id="KW-1185">Reference proteome</keyword>
<evidence type="ECO:0000313" key="1">
    <source>
        <dbReference type="EMBL" id="CAB3822602.1"/>
    </source>
</evidence>
<sequence length="42" mass="5078">MAERKRVRRNTLERRCLGKAFKRLFVTSPKGVFKMLEKIKRV</sequence>
<dbReference type="RefSeq" id="WP_255423380.1">
    <property type="nucleotide sequence ID" value="NZ_CADILG010000001.1"/>
</dbReference>
<name>A0A6S7C6J9_9BURK</name>
<dbReference type="Proteomes" id="UP000494117">
    <property type="component" value="Unassembled WGS sequence"/>
</dbReference>
<evidence type="ECO:0000313" key="2">
    <source>
        <dbReference type="Proteomes" id="UP000494117"/>
    </source>
</evidence>
<dbReference type="GeneID" id="84699599"/>
<protein>
    <submittedName>
        <fullName evidence="1">Uncharacterized protein</fullName>
    </submittedName>
</protein>
<organism evidence="1 2">
    <name type="scientific">Achromobacter anxifer</name>
    <dbReference type="NCBI Taxonomy" id="1287737"/>
    <lineage>
        <taxon>Bacteria</taxon>
        <taxon>Pseudomonadati</taxon>
        <taxon>Pseudomonadota</taxon>
        <taxon>Betaproteobacteria</taxon>
        <taxon>Burkholderiales</taxon>
        <taxon>Alcaligenaceae</taxon>
        <taxon>Achromobacter</taxon>
    </lineage>
</organism>
<proteinExistence type="predicted"/>
<reference evidence="1 2" key="1">
    <citation type="submission" date="2020-04" db="EMBL/GenBank/DDBJ databases">
        <authorList>
            <person name="De Canck E."/>
        </authorList>
    </citation>
    <scope>NUCLEOTIDE SEQUENCE [LARGE SCALE GENOMIC DNA]</scope>
    <source>
        <strain evidence="1 2">LMG 26858</strain>
    </source>
</reference>
<accession>A0A6S7C6J9</accession>
<dbReference type="AlphaFoldDB" id="A0A6S7C6J9"/>
<gene>
    <name evidence="1" type="ORF">LMG26858_00276</name>
</gene>